<feature type="domain" description="4-O-methyl-glucuronoyl methylesterase-like" evidence="5">
    <location>
        <begin position="192"/>
        <end position="342"/>
    </location>
</feature>
<evidence type="ECO:0000313" key="7">
    <source>
        <dbReference type="Proteomes" id="UP001500540"/>
    </source>
</evidence>
<name>A0ABP7GRW5_9MICO</name>
<dbReference type="Pfam" id="PF22244">
    <property type="entry name" value="GCE_fung"/>
    <property type="match status" value="1"/>
</dbReference>
<dbReference type="InterPro" id="IPR054579">
    <property type="entry name" value="GCE-like_dom"/>
</dbReference>
<feature type="region of interest" description="Disordered" evidence="4">
    <location>
        <begin position="1"/>
        <end position="29"/>
    </location>
</feature>
<proteinExistence type="predicted"/>
<dbReference type="EMBL" id="BAABAF010000009">
    <property type="protein sequence ID" value="GAA3773048.1"/>
    <property type="molecule type" value="Genomic_DNA"/>
</dbReference>
<dbReference type="Proteomes" id="UP001500540">
    <property type="component" value="Unassembled WGS sequence"/>
</dbReference>
<organism evidence="6 7">
    <name type="scientific">Microbacterium kribbense</name>
    <dbReference type="NCBI Taxonomy" id="433645"/>
    <lineage>
        <taxon>Bacteria</taxon>
        <taxon>Bacillati</taxon>
        <taxon>Actinomycetota</taxon>
        <taxon>Actinomycetes</taxon>
        <taxon>Micrococcales</taxon>
        <taxon>Microbacteriaceae</taxon>
        <taxon>Microbacterium</taxon>
    </lineage>
</organism>
<keyword evidence="3" id="KW-0378">Hydrolase</keyword>
<dbReference type="InterPro" id="IPR029058">
    <property type="entry name" value="AB_hydrolase_fold"/>
</dbReference>
<accession>A0ABP7GRW5</accession>
<evidence type="ECO:0000313" key="6">
    <source>
        <dbReference type="EMBL" id="GAA3773048.1"/>
    </source>
</evidence>
<evidence type="ECO:0000256" key="3">
    <source>
        <dbReference type="ARBA" id="ARBA00022801"/>
    </source>
</evidence>
<reference evidence="7" key="1">
    <citation type="journal article" date="2019" name="Int. J. Syst. Evol. Microbiol.">
        <title>The Global Catalogue of Microorganisms (GCM) 10K type strain sequencing project: providing services to taxonomists for standard genome sequencing and annotation.</title>
        <authorList>
            <consortium name="The Broad Institute Genomics Platform"/>
            <consortium name="The Broad Institute Genome Sequencing Center for Infectious Disease"/>
            <person name="Wu L."/>
            <person name="Ma J."/>
        </authorList>
    </citation>
    <scope>NUCLEOTIDE SEQUENCE [LARGE SCALE GENOMIC DNA]</scope>
    <source>
        <strain evidence="7">JCM 16950</strain>
    </source>
</reference>
<dbReference type="RefSeq" id="WP_344784364.1">
    <property type="nucleotide sequence ID" value="NZ_BAABAF010000009.1"/>
</dbReference>
<evidence type="ECO:0000259" key="5">
    <source>
        <dbReference type="Pfam" id="PF22244"/>
    </source>
</evidence>
<gene>
    <name evidence="6" type="ORF">GCM10022240_26270</name>
</gene>
<dbReference type="SUPFAM" id="SSF53474">
    <property type="entry name" value="alpha/beta-Hydrolases"/>
    <property type="match status" value="1"/>
</dbReference>
<evidence type="ECO:0000256" key="4">
    <source>
        <dbReference type="SAM" id="MobiDB-lite"/>
    </source>
</evidence>
<comment type="caution">
    <text evidence="6">The sequence shown here is derived from an EMBL/GenBank/DDBJ whole genome shotgun (WGS) entry which is preliminary data.</text>
</comment>
<dbReference type="Gene3D" id="3.40.50.1820">
    <property type="entry name" value="alpha/beta hydrolase"/>
    <property type="match status" value="1"/>
</dbReference>
<evidence type="ECO:0000256" key="2">
    <source>
        <dbReference type="ARBA" id="ARBA00022729"/>
    </source>
</evidence>
<keyword evidence="2" id="KW-0732">Signal</keyword>
<keyword evidence="7" id="KW-1185">Reference proteome</keyword>
<protein>
    <submittedName>
        <fullName evidence="6">Acetylxylan esterase</fullName>
    </submittedName>
</protein>
<evidence type="ECO:0000256" key="1">
    <source>
        <dbReference type="ARBA" id="ARBA00022487"/>
    </source>
</evidence>
<sequence length="408" mass="44155">MSDSPRPLKHARLPDLWGPDEVPHTPEAWSSHRRPQLLELFRDHVYGRTPEGGGVANIRRISRDAAALDGLAERTEWTVTLTGPLGTRHVSLLLYVPREATASDPAPVFVGLNFNGNHSVSADAAIALSQAPMPEIAERGTDERRWPLSMILERGYAIATMHYCELEADLPGHASGGVRGLFHGEAELERPDSRSWGAIGAWAWGLSRILDVLETMPTVDAAAAIAHGHSRLGKAALWAAAQDQRFAAVVSNESGCAGASLFRHSAGETIAMITDAFPHWFAGGFRQFATDVDQLPVDQHLLLAAIAPRPVHVASATLDFHADPRGEYLSTLHASPIFSLFGGSGTLLTQLHVPGTDVLPCVVANLHEPAVGRRVGGRLSYHLRFGEHDVIADDWSHFLDFADENVLA</sequence>
<keyword evidence="1" id="KW-0719">Serine esterase</keyword>